<name>A0A499VG43_STRAX</name>
<reference evidence="1" key="1">
    <citation type="submission" date="2019-04" db="EMBL/GenBank/DDBJ databases">
        <title>Draft genome sequences of Streptomyces avermitilis MC3.</title>
        <authorList>
            <person name="Komaki H."/>
            <person name="Tamura T."/>
            <person name="Hosoyama A."/>
        </authorList>
    </citation>
    <scope>NUCLEOTIDE SEQUENCE</scope>
    <source>
        <strain evidence="1">MC3</strain>
    </source>
</reference>
<protein>
    <submittedName>
        <fullName evidence="1">Uncharacterized protein</fullName>
    </submittedName>
</protein>
<sequence>MFEEGGAGESPGLGLGGVCEGVVGVGGGGVGGGVPEGGWWVGLGVGLGEGEVEEGAGGCVGVVGVGCFVEGEEGEQAGDGSGGVVLGLLSGVVEGVVEVLGVGVGVVESEGDGGDAVVVEVGEDVGDVGVVGLGFGDGDEPGLVGLVGGGEGEGFPGFLVGPGVDAGLVVLVAVPGGECGHHRVQSRGVDVEGFGEALEVFLVHRVPELRLGGVWSRAARTPLTGAGLGAG</sequence>
<accession>A0A499VG43</accession>
<dbReference type="AlphaFoldDB" id="A0A499VG43"/>
<gene>
    <name evidence="1" type="ORF">SAVMC3_11700</name>
</gene>
<organism evidence="1">
    <name type="scientific">Streptomyces avermitilis</name>
    <dbReference type="NCBI Taxonomy" id="33903"/>
    <lineage>
        <taxon>Bacteria</taxon>
        <taxon>Bacillati</taxon>
        <taxon>Actinomycetota</taxon>
        <taxon>Actinomycetes</taxon>
        <taxon>Kitasatosporales</taxon>
        <taxon>Streptomycetaceae</taxon>
        <taxon>Streptomyces</taxon>
    </lineage>
</organism>
<evidence type="ECO:0000313" key="1">
    <source>
        <dbReference type="EMBL" id="BBJ48541.1"/>
    </source>
</evidence>
<proteinExistence type="predicted"/>
<dbReference type="EMBL" id="AP019621">
    <property type="protein sequence ID" value="BBJ48541.1"/>
    <property type="molecule type" value="Genomic_DNA"/>
</dbReference>